<reference evidence="3" key="2">
    <citation type="journal article" date="2011" name="Proc. Natl. Acad. Sci. U.S.A.">
        <title>Obligate biotrophy features unraveled by the genomic analysis of rust fungi.</title>
        <authorList>
            <person name="Duplessis S."/>
            <person name="Cuomo C.A."/>
            <person name="Lin Y.-C."/>
            <person name="Aerts A."/>
            <person name="Tisserant E."/>
            <person name="Veneault-Fourrey C."/>
            <person name="Joly D.L."/>
            <person name="Hacquard S."/>
            <person name="Amselem J."/>
            <person name="Cantarel B.L."/>
            <person name="Chiu R."/>
            <person name="Coutinho P.M."/>
            <person name="Feau N."/>
            <person name="Field M."/>
            <person name="Frey P."/>
            <person name="Gelhaye E."/>
            <person name="Goldberg J."/>
            <person name="Grabherr M.G."/>
            <person name="Kodira C.D."/>
            <person name="Kohler A."/>
            <person name="Kuees U."/>
            <person name="Lindquist E.A."/>
            <person name="Lucas S.M."/>
            <person name="Mago R."/>
            <person name="Mauceli E."/>
            <person name="Morin E."/>
            <person name="Murat C."/>
            <person name="Pangilinan J.L."/>
            <person name="Park R."/>
            <person name="Pearson M."/>
            <person name="Quesneville H."/>
            <person name="Rouhier N."/>
            <person name="Sakthikumar S."/>
            <person name="Salamov A.A."/>
            <person name="Schmutz J."/>
            <person name="Selles B."/>
            <person name="Shapiro H."/>
            <person name="Tanguay P."/>
            <person name="Tuskan G.A."/>
            <person name="Henrissat B."/>
            <person name="Van de Peer Y."/>
            <person name="Rouze P."/>
            <person name="Ellis J.G."/>
            <person name="Dodds P.N."/>
            <person name="Schein J.E."/>
            <person name="Zhong S."/>
            <person name="Hamelin R.C."/>
            <person name="Grigoriev I.V."/>
            <person name="Szabo L.J."/>
            <person name="Martin F."/>
        </authorList>
    </citation>
    <scope>NUCLEOTIDE SEQUENCE [LARGE SCALE GENOMIC DNA]</scope>
    <source>
        <strain evidence="3">CRL 75-36-700-3 / race SCCL</strain>
    </source>
</reference>
<accession>E3KNY0</accession>
<dbReference type="OMA" id="PHESDEF"/>
<dbReference type="EMBL" id="DS178298">
    <property type="protein sequence ID" value="EFP86005.1"/>
    <property type="molecule type" value="Genomic_DNA"/>
</dbReference>
<dbReference type="RefSeq" id="XP_003330424.1">
    <property type="nucleotide sequence ID" value="XM_003330376.1"/>
</dbReference>
<dbReference type="AlphaFoldDB" id="E3KNY0"/>
<feature type="compositionally biased region" description="Polar residues" evidence="1">
    <location>
        <begin position="176"/>
        <end position="187"/>
    </location>
</feature>
<dbReference type="KEGG" id="pgr:PGTG_11961"/>
<dbReference type="GeneID" id="10540004"/>
<evidence type="ECO:0000256" key="1">
    <source>
        <dbReference type="SAM" id="MobiDB-lite"/>
    </source>
</evidence>
<name>E3KNY0_PUCGT</name>
<feature type="compositionally biased region" description="Basic and acidic residues" evidence="1">
    <location>
        <begin position="71"/>
        <end position="88"/>
    </location>
</feature>
<feature type="compositionally biased region" description="Polar residues" evidence="1">
    <location>
        <begin position="95"/>
        <end position="105"/>
    </location>
</feature>
<protein>
    <submittedName>
        <fullName evidence="2">Uncharacterized protein</fullName>
    </submittedName>
</protein>
<dbReference type="HOGENOM" id="CLU_1349501_0_0_1"/>
<dbReference type="InParanoid" id="E3KNY0"/>
<dbReference type="Proteomes" id="UP000008783">
    <property type="component" value="Unassembled WGS sequence"/>
</dbReference>
<reference key="1">
    <citation type="submission" date="2007-01" db="EMBL/GenBank/DDBJ databases">
        <title>The Genome Sequence of Puccinia graminis f. sp. tritici Strain CRL 75-36-700-3.</title>
        <authorList>
            <consortium name="The Broad Institute Genome Sequencing Platform"/>
            <person name="Birren B."/>
            <person name="Lander E."/>
            <person name="Galagan J."/>
            <person name="Nusbaum C."/>
            <person name="Devon K."/>
            <person name="Cuomo C."/>
            <person name="Jaffe D."/>
            <person name="Butler J."/>
            <person name="Alvarez P."/>
            <person name="Gnerre S."/>
            <person name="Grabherr M."/>
            <person name="Mauceli E."/>
            <person name="Brockman W."/>
            <person name="Young S."/>
            <person name="LaButti K."/>
            <person name="Sykes S."/>
            <person name="DeCaprio D."/>
            <person name="Crawford M."/>
            <person name="Koehrsen M."/>
            <person name="Engels R."/>
            <person name="Montgomery P."/>
            <person name="Pearson M."/>
            <person name="Howarth C."/>
            <person name="Larson L."/>
            <person name="White J."/>
            <person name="Zeng Q."/>
            <person name="Kodira C."/>
            <person name="Yandava C."/>
            <person name="Alvarado L."/>
            <person name="O'Leary S."/>
            <person name="Szabo L."/>
            <person name="Dean R."/>
            <person name="Schein J."/>
        </authorList>
    </citation>
    <scope>NUCLEOTIDE SEQUENCE</scope>
    <source>
        <strain>CRL 75-36-700-3</strain>
    </source>
</reference>
<feature type="region of interest" description="Disordered" evidence="1">
    <location>
        <begin position="57"/>
        <end position="203"/>
    </location>
</feature>
<evidence type="ECO:0000313" key="2">
    <source>
        <dbReference type="EMBL" id="EFP86005.1"/>
    </source>
</evidence>
<gene>
    <name evidence="2" type="ORF">PGTG_11961</name>
</gene>
<sequence length="203" mass="22025">MVVLLDEAGRCVGVAVPPDHTKEDGIFLSPPDRALAGLNDAIRECNWNEAKDEIVYTTVPPLGPLQTPKPLDMDNKGEIRDPKPKSTPEEEPPSQNSATPAQQSKPPRHPPNCKPKAALPPEGFEALAPKCKSDADPPNPKSTQGKAKKKCKTSKDVEDNNLTKAHPDPLPLPKPQLNTKGKNTISYQPYGYGLGDVWTSRSK</sequence>
<organism evidence="2 3">
    <name type="scientific">Puccinia graminis f. sp. tritici (strain CRL 75-36-700-3 / race SCCL)</name>
    <name type="common">Black stem rust fungus</name>
    <dbReference type="NCBI Taxonomy" id="418459"/>
    <lineage>
        <taxon>Eukaryota</taxon>
        <taxon>Fungi</taxon>
        <taxon>Dikarya</taxon>
        <taxon>Basidiomycota</taxon>
        <taxon>Pucciniomycotina</taxon>
        <taxon>Pucciniomycetes</taxon>
        <taxon>Pucciniales</taxon>
        <taxon>Pucciniaceae</taxon>
        <taxon>Puccinia</taxon>
    </lineage>
</organism>
<dbReference type="VEuPathDB" id="FungiDB:PGTG_11961"/>
<evidence type="ECO:0000313" key="3">
    <source>
        <dbReference type="Proteomes" id="UP000008783"/>
    </source>
</evidence>
<keyword evidence="3" id="KW-1185">Reference proteome</keyword>
<proteinExistence type="predicted"/>